<sequence>MKKSNYYDNIAPIYDQTRWLSELIAEEVADFILQLVCAAPETSFLEPGVGTGLNIIPLVKRGYSVTGIDVSEEMLNQCRQKLNGTPENLRLIQADASQLPFSDNSFDVVLTVHILHTVADWRAFLDEIERVLKPGGFYLNCQWITPPARREFESYFRSILSKYEESKPISQPIHAIDVQEYLHQKGYIANYLVAKEWLVSNTIDDLIIFFKSRAYGLCWGLADDQYRLAINELKEFCFNHYGSLDKIISSPAKFEIWAYRTL</sequence>
<dbReference type="Pfam" id="PF08241">
    <property type="entry name" value="Methyltransf_11"/>
    <property type="match status" value="1"/>
</dbReference>
<dbReference type="InterPro" id="IPR013216">
    <property type="entry name" value="Methyltransf_11"/>
</dbReference>
<dbReference type="PANTHER" id="PTHR43591">
    <property type="entry name" value="METHYLTRANSFERASE"/>
    <property type="match status" value="1"/>
</dbReference>
<evidence type="ECO:0000313" key="3">
    <source>
        <dbReference type="Proteomes" id="UP000236527"/>
    </source>
</evidence>
<dbReference type="SUPFAM" id="SSF53335">
    <property type="entry name" value="S-adenosyl-L-methionine-dependent methyltransferases"/>
    <property type="match status" value="1"/>
</dbReference>
<keyword evidence="2" id="KW-0489">Methyltransferase</keyword>
<dbReference type="EMBL" id="BDGE01000037">
    <property type="protein sequence ID" value="GBE92402.1"/>
    <property type="molecule type" value="Genomic_DNA"/>
</dbReference>
<dbReference type="Proteomes" id="UP000236527">
    <property type="component" value="Unassembled WGS sequence"/>
</dbReference>
<dbReference type="GO" id="GO:0008757">
    <property type="term" value="F:S-adenosylmethionine-dependent methyltransferase activity"/>
    <property type="evidence" value="ECO:0007669"/>
    <property type="project" value="InterPro"/>
</dbReference>
<name>A0A2H6LGQ6_9NOSO</name>
<dbReference type="CDD" id="cd02440">
    <property type="entry name" value="AdoMet_MTases"/>
    <property type="match status" value="1"/>
</dbReference>
<evidence type="ECO:0000259" key="1">
    <source>
        <dbReference type="Pfam" id="PF08241"/>
    </source>
</evidence>
<dbReference type="Gene3D" id="3.40.50.150">
    <property type="entry name" value="Vaccinia Virus protein VP39"/>
    <property type="match status" value="1"/>
</dbReference>
<dbReference type="RefSeq" id="WP_103124778.1">
    <property type="nucleotide sequence ID" value="NZ_DF978427.1"/>
</dbReference>
<dbReference type="GO" id="GO:0032259">
    <property type="term" value="P:methylation"/>
    <property type="evidence" value="ECO:0007669"/>
    <property type="project" value="UniProtKB-KW"/>
</dbReference>
<comment type="caution">
    <text evidence="2">The sequence shown here is derived from an EMBL/GenBank/DDBJ whole genome shotgun (WGS) entry which is preliminary data.</text>
</comment>
<proteinExistence type="predicted"/>
<organism evidence="2 3">
    <name type="scientific">Nostoc cycadae WK-1</name>
    <dbReference type="NCBI Taxonomy" id="1861711"/>
    <lineage>
        <taxon>Bacteria</taxon>
        <taxon>Bacillati</taxon>
        <taxon>Cyanobacteriota</taxon>
        <taxon>Cyanophyceae</taxon>
        <taxon>Nostocales</taxon>
        <taxon>Nostocaceae</taxon>
        <taxon>Nostoc</taxon>
    </lineage>
</organism>
<feature type="domain" description="Methyltransferase type 11" evidence="1">
    <location>
        <begin position="45"/>
        <end position="138"/>
    </location>
</feature>
<keyword evidence="2" id="KW-0808">Transferase</keyword>
<dbReference type="PANTHER" id="PTHR43591:SF24">
    <property type="entry name" value="2-METHOXY-6-POLYPRENYL-1,4-BENZOQUINOL METHYLASE, MITOCHONDRIAL"/>
    <property type="match status" value="1"/>
</dbReference>
<accession>A0A2H6LGQ6</accession>
<evidence type="ECO:0000313" key="2">
    <source>
        <dbReference type="EMBL" id="GBE92402.1"/>
    </source>
</evidence>
<dbReference type="Gene3D" id="1.10.8.900">
    <property type="match status" value="1"/>
</dbReference>
<dbReference type="InterPro" id="IPR029063">
    <property type="entry name" value="SAM-dependent_MTases_sf"/>
</dbReference>
<reference evidence="3" key="1">
    <citation type="journal article" date="2018" name="Genome Announc.">
        <title>Draft Genome Sequence of the Nitrogen-Fixing and Hormogonia-Inducing Cyanobacterium Nostoc cycadae Strain WK-1, Isolated from the Coralloid Roots of Cycas revoluta.</title>
        <authorList>
            <person name="Kanesaki Y."/>
            <person name="Hirose M."/>
            <person name="Hirose Y."/>
            <person name="Fujisawa T."/>
            <person name="Nakamura Y."/>
            <person name="Watanabe S."/>
            <person name="Matsunaga S."/>
            <person name="Uchida H."/>
            <person name="Murakami A."/>
        </authorList>
    </citation>
    <scope>NUCLEOTIDE SEQUENCE [LARGE SCALE GENOMIC DNA]</scope>
    <source>
        <strain evidence="3">WK-1</strain>
    </source>
</reference>
<keyword evidence="3" id="KW-1185">Reference proteome</keyword>
<gene>
    <name evidence="2" type="ORF">NCWK1_2157</name>
</gene>
<protein>
    <submittedName>
        <fullName evidence="2">Methyltransferase</fullName>
    </submittedName>
</protein>
<dbReference type="AlphaFoldDB" id="A0A2H6LGQ6"/>